<evidence type="ECO:0000256" key="1">
    <source>
        <dbReference type="ARBA" id="ARBA00004236"/>
    </source>
</evidence>
<feature type="domain" description="HAMP" evidence="4">
    <location>
        <begin position="1"/>
        <end position="46"/>
    </location>
</feature>
<comment type="caution">
    <text evidence="5">The sequence shown here is derived from an EMBL/GenBank/DDBJ whole genome shotgun (WGS) entry which is preliminary data.</text>
</comment>
<protein>
    <submittedName>
        <fullName evidence="5">Methyl-accepting chemotaxis protein</fullName>
    </submittedName>
</protein>
<keyword evidence="6" id="KW-1185">Reference proteome</keyword>
<dbReference type="SMART" id="SM00304">
    <property type="entry name" value="HAMP"/>
    <property type="match status" value="1"/>
</dbReference>
<dbReference type="GO" id="GO:0005886">
    <property type="term" value="C:plasma membrane"/>
    <property type="evidence" value="ECO:0007669"/>
    <property type="project" value="UniProtKB-SubCell"/>
</dbReference>
<evidence type="ECO:0000256" key="2">
    <source>
        <dbReference type="ARBA" id="ARBA00022475"/>
    </source>
</evidence>
<sequence length="106" mass="11216">MNEKITEIAHSGGDLTGRLDYSGKDEIGEISRSLNAMLETLQSIIKDVCNASDSVLSSSNKLVENTKETASATAEITRQGVSIEQGAATSVQSTLDASHAINDLYV</sequence>
<dbReference type="InterPro" id="IPR003660">
    <property type="entry name" value="HAMP_dom"/>
</dbReference>
<dbReference type="GO" id="GO:0007165">
    <property type="term" value="P:signal transduction"/>
    <property type="evidence" value="ECO:0007669"/>
    <property type="project" value="InterPro"/>
</dbReference>
<dbReference type="Proteomes" id="UP000295418">
    <property type="component" value="Unassembled WGS sequence"/>
</dbReference>
<accession>A0A4R4EJ85</accession>
<comment type="subcellular location">
    <subcellularLocation>
        <location evidence="1">Cell membrane</location>
    </subcellularLocation>
</comment>
<evidence type="ECO:0000259" key="4">
    <source>
        <dbReference type="PROSITE" id="PS50885"/>
    </source>
</evidence>
<reference evidence="5 6" key="1">
    <citation type="submission" date="2019-03" db="EMBL/GenBank/DDBJ databases">
        <authorList>
            <person name="Kim M.K.M."/>
        </authorList>
    </citation>
    <scope>NUCLEOTIDE SEQUENCE [LARGE SCALE GENOMIC DNA]</scope>
    <source>
        <strain evidence="5 6">18JY21-1</strain>
    </source>
</reference>
<keyword evidence="2" id="KW-1003">Cell membrane</keyword>
<name>A0A4R4EJ85_9BACL</name>
<dbReference type="CDD" id="cd06225">
    <property type="entry name" value="HAMP"/>
    <property type="match status" value="1"/>
</dbReference>
<dbReference type="OrthoDB" id="107771at2"/>
<dbReference type="Pfam" id="PF00672">
    <property type="entry name" value="HAMP"/>
    <property type="match status" value="1"/>
</dbReference>
<evidence type="ECO:0000313" key="6">
    <source>
        <dbReference type="Proteomes" id="UP000295418"/>
    </source>
</evidence>
<evidence type="ECO:0000256" key="3">
    <source>
        <dbReference type="ARBA" id="ARBA00023136"/>
    </source>
</evidence>
<proteinExistence type="predicted"/>
<dbReference type="SUPFAM" id="SSF58104">
    <property type="entry name" value="Methyl-accepting chemotaxis protein (MCP) signaling domain"/>
    <property type="match status" value="1"/>
</dbReference>
<dbReference type="EMBL" id="SKFG01000005">
    <property type="protein sequence ID" value="TCZ78421.1"/>
    <property type="molecule type" value="Genomic_DNA"/>
</dbReference>
<evidence type="ECO:0000313" key="5">
    <source>
        <dbReference type="EMBL" id="TCZ78421.1"/>
    </source>
</evidence>
<dbReference type="AlphaFoldDB" id="A0A4R4EJ85"/>
<dbReference type="PROSITE" id="PS50885">
    <property type="entry name" value="HAMP"/>
    <property type="match status" value="1"/>
</dbReference>
<keyword evidence="3" id="KW-0472">Membrane</keyword>
<dbReference type="Gene3D" id="1.10.287.950">
    <property type="entry name" value="Methyl-accepting chemotaxis protein"/>
    <property type="match status" value="1"/>
</dbReference>
<gene>
    <name evidence="5" type="ORF">E0485_07930</name>
</gene>
<organism evidence="5 6">
    <name type="scientific">Paenibacillus albiflavus</name>
    <dbReference type="NCBI Taxonomy" id="2545760"/>
    <lineage>
        <taxon>Bacteria</taxon>
        <taxon>Bacillati</taxon>
        <taxon>Bacillota</taxon>
        <taxon>Bacilli</taxon>
        <taxon>Bacillales</taxon>
        <taxon>Paenibacillaceae</taxon>
        <taxon>Paenibacillus</taxon>
    </lineage>
</organism>